<organism evidence="1 2">
    <name type="scientific">Melastoma candidum</name>
    <dbReference type="NCBI Taxonomy" id="119954"/>
    <lineage>
        <taxon>Eukaryota</taxon>
        <taxon>Viridiplantae</taxon>
        <taxon>Streptophyta</taxon>
        <taxon>Embryophyta</taxon>
        <taxon>Tracheophyta</taxon>
        <taxon>Spermatophyta</taxon>
        <taxon>Magnoliopsida</taxon>
        <taxon>eudicotyledons</taxon>
        <taxon>Gunneridae</taxon>
        <taxon>Pentapetalae</taxon>
        <taxon>rosids</taxon>
        <taxon>malvids</taxon>
        <taxon>Myrtales</taxon>
        <taxon>Melastomataceae</taxon>
        <taxon>Melastomatoideae</taxon>
        <taxon>Melastomateae</taxon>
        <taxon>Melastoma</taxon>
    </lineage>
</organism>
<evidence type="ECO:0000313" key="2">
    <source>
        <dbReference type="Proteomes" id="UP001057402"/>
    </source>
</evidence>
<protein>
    <submittedName>
        <fullName evidence="1">Uncharacterized protein</fullName>
    </submittedName>
</protein>
<name>A0ACB9N515_9MYRT</name>
<reference evidence="2" key="1">
    <citation type="journal article" date="2023" name="Front. Plant Sci.">
        <title>Chromosomal-level genome assembly of Melastoma candidum provides insights into trichome evolution.</title>
        <authorList>
            <person name="Zhong Y."/>
            <person name="Wu W."/>
            <person name="Sun C."/>
            <person name="Zou P."/>
            <person name="Liu Y."/>
            <person name="Dai S."/>
            <person name="Zhou R."/>
        </authorList>
    </citation>
    <scope>NUCLEOTIDE SEQUENCE [LARGE SCALE GENOMIC DNA]</scope>
</reference>
<comment type="caution">
    <text evidence="1">The sequence shown here is derived from an EMBL/GenBank/DDBJ whole genome shotgun (WGS) entry which is preliminary data.</text>
</comment>
<evidence type="ECO:0000313" key="1">
    <source>
        <dbReference type="EMBL" id="KAI4331567.1"/>
    </source>
</evidence>
<dbReference type="Proteomes" id="UP001057402">
    <property type="component" value="Chromosome 8"/>
</dbReference>
<keyword evidence="2" id="KW-1185">Reference proteome</keyword>
<dbReference type="EMBL" id="CM042887">
    <property type="protein sequence ID" value="KAI4331567.1"/>
    <property type="molecule type" value="Genomic_DNA"/>
</dbReference>
<proteinExistence type="predicted"/>
<gene>
    <name evidence="1" type="ORF">MLD38_029744</name>
</gene>
<sequence>MALRLKTNKNVASGYRRISSLPTVNNLASETTVGGAGLAVWYANIVVLAESVLDMMTRSPGRVDEEARGELLEGLREKVATRLRRTTRTSISDNGREEEVDFRREGVGGVILWLAEVARDTLRWQEERSVEKRGFDYDGGGGGAKKGRRVVLVQTLHYANLEKMETAIVELLVGLSYSDEEDDQALLEQADRDRRRDVKYNVSIHR</sequence>
<accession>A0ACB9N515</accession>